<dbReference type="Proteomes" id="UP000664169">
    <property type="component" value="Unassembled WGS sequence"/>
</dbReference>
<dbReference type="Pfam" id="PF12192">
    <property type="entry name" value="CBP"/>
    <property type="match status" value="1"/>
</dbReference>
<dbReference type="OrthoDB" id="3036244at2759"/>
<sequence length="105" mass="10608">MQSNILLNLIILVAAVSAVPAPISAPAPFPGLLSDIDAETALQHLSLKKAAGCSLLGCAAALAPTVVSCASAIAEEGVNVVEDFSCIAEAIRDGVDEPEECKGCF</sequence>
<feature type="signal peptide" evidence="1">
    <location>
        <begin position="1"/>
        <end position="18"/>
    </location>
</feature>
<dbReference type="InterPro" id="IPR022013">
    <property type="entry name" value="CBP"/>
</dbReference>
<feature type="domain" description="Fungal calcium binding protein" evidence="2">
    <location>
        <begin position="41"/>
        <end position="104"/>
    </location>
</feature>
<evidence type="ECO:0000256" key="1">
    <source>
        <dbReference type="SAM" id="SignalP"/>
    </source>
</evidence>
<keyword evidence="4" id="KW-1185">Reference proteome</keyword>
<name>A0A8H3IIA4_9LECA</name>
<proteinExistence type="predicted"/>
<gene>
    <name evidence="3" type="ORF">GOMPHAMPRED_002441</name>
</gene>
<evidence type="ECO:0000313" key="4">
    <source>
        <dbReference type="Proteomes" id="UP000664169"/>
    </source>
</evidence>
<keyword evidence="1" id="KW-0732">Signal</keyword>
<feature type="chain" id="PRO_5034979194" description="Fungal calcium binding protein domain-containing protein" evidence="1">
    <location>
        <begin position="19"/>
        <end position="105"/>
    </location>
</feature>
<accession>A0A8H3IIA4</accession>
<evidence type="ECO:0000259" key="2">
    <source>
        <dbReference type="Pfam" id="PF12192"/>
    </source>
</evidence>
<evidence type="ECO:0000313" key="3">
    <source>
        <dbReference type="EMBL" id="CAF9921910.1"/>
    </source>
</evidence>
<dbReference type="EMBL" id="CAJPDQ010000017">
    <property type="protein sequence ID" value="CAF9921910.1"/>
    <property type="molecule type" value="Genomic_DNA"/>
</dbReference>
<protein>
    <recommendedName>
        <fullName evidence="2">Fungal calcium binding protein domain-containing protein</fullName>
    </recommendedName>
</protein>
<dbReference type="Gene3D" id="1.10.1740.120">
    <property type="match status" value="1"/>
</dbReference>
<comment type="caution">
    <text evidence="3">The sequence shown here is derived from an EMBL/GenBank/DDBJ whole genome shotgun (WGS) entry which is preliminary data.</text>
</comment>
<organism evidence="3 4">
    <name type="scientific">Gomphillus americanus</name>
    <dbReference type="NCBI Taxonomy" id="1940652"/>
    <lineage>
        <taxon>Eukaryota</taxon>
        <taxon>Fungi</taxon>
        <taxon>Dikarya</taxon>
        <taxon>Ascomycota</taxon>
        <taxon>Pezizomycotina</taxon>
        <taxon>Lecanoromycetes</taxon>
        <taxon>OSLEUM clade</taxon>
        <taxon>Ostropomycetidae</taxon>
        <taxon>Ostropales</taxon>
        <taxon>Graphidaceae</taxon>
        <taxon>Gomphilloideae</taxon>
        <taxon>Gomphillus</taxon>
    </lineage>
</organism>
<dbReference type="AlphaFoldDB" id="A0A8H3IIA4"/>
<reference evidence="3" key="1">
    <citation type="submission" date="2021-03" db="EMBL/GenBank/DDBJ databases">
        <authorList>
            <person name="Tagirdzhanova G."/>
        </authorList>
    </citation>
    <scope>NUCLEOTIDE SEQUENCE</scope>
</reference>